<reference evidence="2 3" key="1">
    <citation type="journal article" date="2018" name="Nat. Genet.">
        <title>The Rosa genome provides new insights in the design of modern roses.</title>
        <authorList>
            <person name="Bendahmane M."/>
        </authorList>
    </citation>
    <scope>NUCLEOTIDE SEQUENCE [LARGE SCALE GENOMIC DNA]</scope>
    <source>
        <strain evidence="3">cv. Old Blush</strain>
    </source>
</reference>
<protein>
    <submittedName>
        <fullName evidence="2">Uncharacterized protein</fullName>
    </submittedName>
</protein>
<dbReference type="Gramene" id="PRQ28354">
    <property type="protein sequence ID" value="PRQ28354"/>
    <property type="gene ID" value="RchiOBHm_Chr5g0002161"/>
</dbReference>
<gene>
    <name evidence="2" type="ORF">RchiOBHm_Chr5g0002161</name>
</gene>
<accession>A0A2P6Q2G7</accession>
<evidence type="ECO:0000313" key="3">
    <source>
        <dbReference type="Proteomes" id="UP000238479"/>
    </source>
</evidence>
<evidence type="ECO:0000313" key="2">
    <source>
        <dbReference type="EMBL" id="PRQ28354.1"/>
    </source>
</evidence>
<evidence type="ECO:0000256" key="1">
    <source>
        <dbReference type="SAM" id="MobiDB-lite"/>
    </source>
</evidence>
<feature type="compositionally biased region" description="Acidic residues" evidence="1">
    <location>
        <begin position="84"/>
        <end position="109"/>
    </location>
</feature>
<comment type="caution">
    <text evidence="2">The sequence shown here is derived from an EMBL/GenBank/DDBJ whole genome shotgun (WGS) entry which is preliminary data.</text>
</comment>
<dbReference type="AlphaFoldDB" id="A0A2P6Q2G7"/>
<dbReference type="EMBL" id="PDCK01000043">
    <property type="protein sequence ID" value="PRQ28354.1"/>
    <property type="molecule type" value="Genomic_DNA"/>
</dbReference>
<proteinExistence type="predicted"/>
<organism evidence="2 3">
    <name type="scientific">Rosa chinensis</name>
    <name type="common">China rose</name>
    <dbReference type="NCBI Taxonomy" id="74649"/>
    <lineage>
        <taxon>Eukaryota</taxon>
        <taxon>Viridiplantae</taxon>
        <taxon>Streptophyta</taxon>
        <taxon>Embryophyta</taxon>
        <taxon>Tracheophyta</taxon>
        <taxon>Spermatophyta</taxon>
        <taxon>Magnoliopsida</taxon>
        <taxon>eudicotyledons</taxon>
        <taxon>Gunneridae</taxon>
        <taxon>Pentapetalae</taxon>
        <taxon>rosids</taxon>
        <taxon>fabids</taxon>
        <taxon>Rosales</taxon>
        <taxon>Rosaceae</taxon>
        <taxon>Rosoideae</taxon>
        <taxon>Rosoideae incertae sedis</taxon>
        <taxon>Rosa</taxon>
    </lineage>
</organism>
<keyword evidence="3" id="KW-1185">Reference proteome</keyword>
<feature type="region of interest" description="Disordered" evidence="1">
    <location>
        <begin position="1"/>
        <end position="113"/>
    </location>
</feature>
<name>A0A2P6Q2G7_ROSCH</name>
<sequence>MTDVASRNPNLDRPAKRRVEELAEDDECKIPKQAKRRREESDEHAAGTGNSTSSDKEPPIVDDGSPLVLQQNEDKEGSGAKEDSDVEVSATEEDSDVEEVSATEEDYDSPDPYMFDNYVHEDDGRTYGYCASCVDNEVCKRCGHKDGCPAGVDPVKCFICGNSCQFTEPCPSLVLGECFEKGFMLPRSREGSGDSGYVPPAY</sequence>
<feature type="compositionally biased region" description="Basic and acidic residues" evidence="1">
    <location>
        <begin position="72"/>
        <end position="83"/>
    </location>
</feature>
<dbReference type="OrthoDB" id="10502258at2759"/>
<dbReference type="Proteomes" id="UP000238479">
    <property type="component" value="Chromosome 5"/>
</dbReference>